<name>A0A7J6IV07_COLFN</name>
<evidence type="ECO:0000313" key="2">
    <source>
        <dbReference type="Proteomes" id="UP000011096"/>
    </source>
</evidence>
<organism evidence="1 2">
    <name type="scientific">Colletotrichum fructicola (strain Nara gc5)</name>
    <name type="common">Anthracnose fungus</name>
    <name type="synonym">Colletotrichum gloeosporioides (strain Nara gc5)</name>
    <dbReference type="NCBI Taxonomy" id="1213859"/>
    <lineage>
        <taxon>Eukaryota</taxon>
        <taxon>Fungi</taxon>
        <taxon>Dikarya</taxon>
        <taxon>Ascomycota</taxon>
        <taxon>Pezizomycotina</taxon>
        <taxon>Sordariomycetes</taxon>
        <taxon>Hypocreomycetidae</taxon>
        <taxon>Glomerellales</taxon>
        <taxon>Glomerellaceae</taxon>
        <taxon>Colletotrichum</taxon>
        <taxon>Colletotrichum gloeosporioides species complex</taxon>
    </lineage>
</organism>
<dbReference type="InParanoid" id="A0A7J6IV07"/>
<dbReference type="Proteomes" id="UP000011096">
    <property type="component" value="Unassembled WGS sequence"/>
</dbReference>
<reference evidence="1 2" key="2">
    <citation type="submission" date="2020-04" db="EMBL/GenBank/DDBJ databases">
        <title>Genome sequencing and assembly of multiple isolates from the Colletotrichum gloeosporioides species complex.</title>
        <authorList>
            <person name="Gan P."/>
            <person name="Shirasu K."/>
        </authorList>
    </citation>
    <scope>NUCLEOTIDE SEQUENCE [LARGE SCALE GENOMIC DNA]</scope>
    <source>
        <strain evidence="1 2">Nara gc5</strain>
    </source>
</reference>
<evidence type="ECO:0000313" key="1">
    <source>
        <dbReference type="EMBL" id="KAF4480326.1"/>
    </source>
</evidence>
<gene>
    <name evidence="1" type="ORF">CGGC5_v011236</name>
</gene>
<dbReference type="AlphaFoldDB" id="A0A7J6IV07"/>
<accession>A0A7J6IV07</accession>
<keyword evidence="2" id="KW-1185">Reference proteome</keyword>
<sequence>MRTLFAVGGVKGYLHPRNGSAQGKTLHRSSGYGGHGRLGDNRDVAFADLCLAWLVYQMSLYYQYQGDNYCTD</sequence>
<dbReference type="GeneID" id="43616980"/>
<protein>
    <submittedName>
        <fullName evidence="1">Uncharacterized protein</fullName>
    </submittedName>
</protein>
<comment type="caution">
    <text evidence="1">The sequence shown here is derived from an EMBL/GenBank/DDBJ whole genome shotgun (WGS) entry which is preliminary data.</text>
</comment>
<reference evidence="1 2" key="1">
    <citation type="submission" date="2012-08" db="EMBL/GenBank/DDBJ databases">
        <authorList>
            <person name="Gan P.H.P."/>
            <person name="Ikeda K."/>
            <person name="Irieda H."/>
            <person name="Narusaka M."/>
            <person name="O'Connell R.J."/>
            <person name="Narusaka Y."/>
            <person name="Takano Y."/>
            <person name="Kubo Y."/>
            <person name="Shirasu K."/>
        </authorList>
    </citation>
    <scope>NUCLEOTIDE SEQUENCE [LARGE SCALE GENOMIC DNA]</scope>
    <source>
        <strain evidence="1 2">Nara gc5</strain>
    </source>
</reference>
<proteinExistence type="predicted"/>
<dbReference type="EMBL" id="ANPB02000006">
    <property type="protein sequence ID" value="KAF4480326.1"/>
    <property type="molecule type" value="Genomic_DNA"/>
</dbReference>
<dbReference type="RefSeq" id="XP_031888081.1">
    <property type="nucleotide sequence ID" value="XM_032032942.1"/>
</dbReference>